<reference evidence="1 2" key="1">
    <citation type="journal article" date="2022" name="Genome Biol. Evol.">
        <title>The Spruce Budworm Genome: Reconstructing the Evolutionary History of Antifreeze Proteins.</title>
        <authorList>
            <person name="Beliveau C."/>
            <person name="Gagne P."/>
            <person name="Picq S."/>
            <person name="Vernygora O."/>
            <person name="Keeling C.I."/>
            <person name="Pinkney K."/>
            <person name="Doucet D."/>
            <person name="Wen F."/>
            <person name="Johnston J.S."/>
            <person name="Maaroufi H."/>
            <person name="Boyle B."/>
            <person name="Laroche J."/>
            <person name="Dewar K."/>
            <person name="Juretic N."/>
            <person name="Blackburn G."/>
            <person name="Nisole A."/>
            <person name="Brunet B."/>
            <person name="Brandao M."/>
            <person name="Lumley L."/>
            <person name="Duan J."/>
            <person name="Quan G."/>
            <person name="Lucarotti C.J."/>
            <person name="Roe A.D."/>
            <person name="Sperling F.A.H."/>
            <person name="Levesque R.C."/>
            <person name="Cusson M."/>
        </authorList>
    </citation>
    <scope>NUCLEOTIDE SEQUENCE [LARGE SCALE GENOMIC DNA]</scope>
    <source>
        <strain evidence="1">Glfc:IPQL:Cfum</strain>
    </source>
</reference>
<dbReference type="EMBL" id="CM046121">
    <property type="protein sequence ID" value="KAI8434383.1"/>
    <property type="molecule type" value="Genomic_DNA"/>
</dbReference>
<proteinExistence type="predicted"/>
<gene>
    <name evidence="1" type="ORF">MSG28_012432</name>
</gene>
<dbReference type="Proteomes" id="UP001064048">
    <property type="component" value="Chromosome 21"/>
</dbReference>
<protein>
    <submittedName>
        <fullName evidence="1">Uncharacterized protein</fullName>
    </submittedName>
</protein>
<comment type="caution">
    <text evidence="1">The sequence shown here is derived from an EMBL/GenBank/DDBJ whole genome shotgun (WGS) entry which is preliminary data.</text>
</comment>
<accession>A0ACC0KD62</accession>
<evidence type="ECO:0000313" key="2">
    <source>
        <dbReference type="Proteomes" id="UP001064048"/>
    </source>
</evidence>
<evidence type="ECO:0000313" key="1">
    <source>
        <dbReference type="EMBL" id="KAI8434383.1"/>
    </source>
</evidence>
<keyword evidence="2" id="KW-1185">Reference proteome</keyword>
<sequence>MPLHGRRQERSGSTSANWSALTTTSMIVRRDDDVPGEGDGCVSAAVAGLISPLELLRAGISPIASLQLFLNAPRSGLGAPPATTQV</sequence>
<organism evidence="1 2">
    <name type="scientific">Choristoneura fumiferana</name>
    <name type="common">Spruce budworm moth</name>
    <name type="synonym">Archips fumiferana</name>
    <dbReference type="NCBI Taxonomy" id="7141"/>
    <lineage>
        <taxon>Eukaryota</taxon>
        <taxon>Metazoa</taxon>
        <taxon>Ecdysozoa</taxon>
        <taxon>Arthropoda</taxon>
        <taxon>Hexapoda</taxon>
        <taxon>Insecta</taxon>
        <taxon>Pterygota</taxon>
        <taxon>Neoptera</taxon>
        <taxon>Endopterygota</taxon>
        <taxon>Lepidoptera</taxon>
        <taxon>Glossata</taxon>
        <taxon>Ditrysia</taxon>
        <taxon>Tortricoidea</taxon>
        <taxon>Tortricidae</taxon>
        <taxon>Tortricinae</taxon>
        <taxon>Choristoneura</taxon>
    </lineage>
</organism>
<name>A0ACC0KD62_CHOFU</name>